<gene>
    <name evidence="10" type="ORF">Purlil1_12873</name>
</gene>
<feature type="region of interest" description="Disordered" evidence="8">
    <location>
        <begin position="96"/>
        <end position="180"/>
    </location>
</feature>
<evidence type="ECO:0000256" key="8">
    <source>
        <dbReference type="SAM" id="MobiDB-lite"/>
    </source>
</evidence>
<dbReference type="EMBL" id="JAWRVI010000142">
    <property type="protein sequence ID" value="KAK4074679.1"/>
    <property type="molecule type" value="Genomic_DNA"/>
</dbReference>
<dbReference type="SUPFAM" id="SSF57701">
    <property type="entry name" value="Zn2/Cys6 DNA-binding domain"/>
    <property type="match status" value="1"/>
</dbReference>
<evidence type="ECO:0000256" key="4">
    <source>
        <dbReference type="ARBA" id="ARBA00023015"/>
    </source>
</evidence>
<protein>
    <submittedName>
        <fullName evidence="10">Transcriptional regulator family: Fungal Specific TF</fullName>
    </submittedName>
</protein>
<dbReference type="PANTHER" id="PTHR31313">
    <property type="entry name" value="TY1 ENHANCER ACTIVATOR"/>
    <property type="match status" value="1"/>
</dbReference>
<keyword evidence="7" id="KW-0539">Nucleus</keyword>
<dbReference type="InterPro" id="IPR036864">
    <property type="entry name" value="Zn2-C6_fun-type_DNA-bd_sf"/>
</dbReference>
<evidence type="ECO:0000256" key="2">
    <source>
        <dbReference type="ARBA" id="ARBA00022723"/>
    </source>
</evidence>
<comment type="subcellular location">
    <subcellularLocation>
        <location evidence="1">Nucleus</location>
    </subcellularLocation>
</comment>
<keyword evidence="11" id="KW-1185">Reference proteome</keyword>
<organism evidence="10 11">
    <name type="scientific">Purpureocillium lilacinum</name>
    <name type="common">Paecilomyces lilacinus</name>
    <dbReference type="NCBI Taxonomy" id="33203"/>
    <lineage>
        <taxon>Eukaryota</taxon>
        <taxon>Fungi</taxon>
        <taxon>Dikarya</taxon>
        <taxon>Ascomycota</taxon>
        <taxon>Pezizomycotina</taxon>
        <taxon>Sordariomycetes</taxon>
        <taxon>Hypocreomycetidae</taxon>
        <taxon>Hypocreales</taxon>
        <taxon>Ophiocordycipitaceae</taxon>
        <taxon>Purpureocillium</taxon>
    </lineage>
</organism>
<dbReference type="Proteomes" id="UP001287286">
    <property type="component" value="Unassembled WGS sequence"/>
</dbReference>
<accession>A0ABR0BFP0</accession>
<dbReference type="Pfam" id="PF00172">
    <property type="entry name" value="Zn_clus"/>
    <property type="match status" value="1"/>
</dbReference>
<feature type="domain" description="Zn(2)-C6 fungal-type" evidence="9">
    <location>
        <begin position="10"/>
        <end position="39"/>
    </location>
</feature>
<feature type="compositionally biased region" description="Low complexity" evidence="8">
    <location>
        <begin position="120"/>
        <end position="139"/>
    </location>
</feature>
<evidence type="ECO:0000256" key="6">
    <source>
        <dbReference type="ARBA" id="ARBA00023163"/>
    </source>
</evidence>
<dbReference type="CDD" id="cd00067">
    <property type="entry name" value="GAL4"/>
    <property type="match status" value="1"/>
</dbReference>
<evidence type="ECO:0000256" key="3">
    <source>
        <dbReference type="ARBA" id="ARBA00022833"/>
    </source>
</evidence>
<dbReference type="CDD" id="cd12148">
    <property type="entry name" value="fungal_TF_MHR"/>
    <property type="match status" value="1"/>
</dbReference>
<keyword evidence="5" id="KW-0238">DNA-binding</keyword>
<keyword evidence="6" id="KW-0804">Transcription</keyword>
<feature type="region of interest" description="Disordered" evidence="8">
    <location>
        <begin position="586"/>
        <end position="635"/>
    </location>
</feature>
<dbReference type="PROSITE" id="PS00463">
    <property type="entry name" value="ZN2_CY6_FUNGAL_1"/>
    <property type="match status" value="1"/>
</dbReference>
<keyword evidence="2" id="KW-0479">Metal-binding</keyword>
<sequence length="671" mass="73981">MPRRHQVRMACQRCRRKRAKCDGEDPCQRCKDAGLECAFDHSRRESKDDLRAEIERLRRIGERNEALLDALSSMDDTDTYNTVAQRLMDSTVTRDSIYNDLPDHPKARGEPVPTPAAVIAPSSRRNSPATSSAAASSSNIRPVTCPHCHGALSATSSVTDNNESPGTTSERRLSGDGQSETNLLTIPASAAGCVPLVPVVLSLTGAEKTKQIDPWTRTGWPVTKIRDRFDSLLTWDYLPFCLLCKDPFLQDFASGDGRYCSPALVNSLLALSTRILDERQHPHQQQHQKEQQNCLAKSDADCRFPHSGCWDSQALFDEAETLISGKEHMGALPDIQTLGILALYQVSCGREAEARELAEAFKAEMTKLCLREPLEAGKQDDQYMQPTGMHTTIMQDDGVTLDWPPCAYGPSNPSPAVSSELCTLAGESRSQLTSVQLVPAKIFQLTEWVYKLLVRSPAATGDEVVLVYRRCLDWYEGFFAMLAADGSSSPFVAFIHMYYHFCQLSLFRPYVSMHLAGLHVHPREICLRAAQSILGLSEAYVDTFGLRTVSPLMPYFVCASGLLSLAVEEPGHGILDAVPIPQHGHNDGCLAKTTESPQETIKKEPDDDPVDLESHYGHKSSGEQHNRPSPQPMPIKMPIVTHARLLLSKMSFGHSAAFLADGMLHRAPGSN</sequence>
<keyword evidence="4" id="KW-0805">Transcription regulation</keyword>
<proteinExistence type="predicted"/>
<dbReference type="SMART" id="SM00066">
    <property type="entry name" value="GAL4"/>
    <property type="match status" value="1"/>
</dbReference>
<dbReference type="InterPro" id="IPR001138">
    <property type="entry name" value="Zn2Cys6_DnaBD"/>
</dbReference>
<reference evidence="10 11" key="1">
    <citation type="journal article" date="2024" name="Microbiol. Resour. Announc.">
        <title>Genome annotations for the ascomycete fungi Trichoderma harzianum, Trichoderma aggressivum, and Purpureocillium lilacinum.</title>
        <authorList>
            <person name="Beijen E.P.W."/>
            <person name="Ohm R.A."/>
        </authorList>
    </citation>
    <scope>NUCLEOTIDE SEQUENCE [LARGE SCALE GENOMIC DNA]</scope>
    <source>
        <strain evidence="10 11">CBS 150709</strain>
    </source>
</reference>
<evidence type="ECO:0000256" key="5">
    <source>
        <dbReference type="ARBA" id="ARBA00023125"/>
    </source>
</evidence>
<dbReference type="PANTHER" id="PTHR31313:SF4">
    <property type="entry name" value="CONIDIAL DEVELOPMENT PROTEIN FLUFFY"/>
    <property type="match status" value="1"/>
</dbReference>
<name>A0ABR0BFP0_PURLI</name>
<dbReference type="InterPro" id="IPR051615">
    <property type="entry name" value="Transcr_Regulatory_Elem"/>
</dbReference>
<feature type="compositionally biased region" description="Polar residues" evidence="8">
    <location>
        <begin position="153"/>
        <end position="168"/>
    </location>
</feature>
<evidence type="ECO:0000313" key="10">
    <source>
        <dbReference type="EMBL" id="KAK4074679.1"/>
    </source>
</evidence>
<dbReference type="PROSITE" id="PS50048">
    <property type="entry name" value="ZN2_CY6_FUNGAL_2"/>
    <property type="match status" value="1"/>
</dbReference>
<keyword evidence="3" id="KW-0862">Zinc</keyword>
<evidence type="ECO:0000259" key="9">
    <source>
        <dbReference type="PROSITE" id="PS50048"/>
    </source>
</evidence>
<evidence type="ECO:0000256" key="7">
    <source>
        <dbReference type="ARBA" id="ARBA00023242"/>
    </source>
</evidence>
<dbReference type="Gene3D" id="4.10.240.10">
    <property type="entry name" value="Zn(2)-C6 fungal-type DNA-binding domain"/>
    <property type="match status" value="1"/>
</dbReference>
<feature type="compositionally biased region" description="Basic and acidic residues" evidence="8">
    <location>
        <begin position="612"/>
        <end position="626"/>
    </location>
</feature>
<evidence type="ECO:0000313" key="11">
    <source>
        <dbReference type="Proteomes" id="UP001287286"/>
    </source>
</evidence>
<comment type="caution">
    <text evidence="10">The sequence shown here is derived from an EMBL/GenBank/DDBJ whole genome shotgun (WGS) entry which is preliminary data.</text>
</comment>
<evidence type="ECO:0000256" key="1">
    <source>
        <dbReference type="ARBA" id="ARBA00004123"/>
    </source>
</evidence>